<dbReference type="InterPro" id="IPR058787">
    <property type="entry name" value="ApnL_M"/>
</dbReference>
<dbReference type="Proteomes" id="UP000436006">
    <property type="component" value="Unassembled WGS sequence"/>
</dbReference>
<proteinExistence type="predicted"/>
<dbReference type="Pfam" id="PF25838">
    <property type="entry name" value="Apionate_lact_M"/>
    <property type="match status" value="1"/>
</dbReference>
<organism evidence="4 5">
    <name type="scientific">Spirosoma arboris</name>
    <dbReference type="NCBI Taxonomy" id="2682092"/>
    <lineage>
        <taxon>Bacteria</taxon>
        <taxon>Pseudomonadati</taxon>
        <taxon>Bacteroidota</taxon>
        <taxon>Cytophagia</taxon>
        <taxon>Cytophagales</taxon>
        <taxon>Cytophagaceae</taxon>
        <taxon>Spirosoma</taxon>
    </lineage>
</organism>
<gene>
    <name evidence="4" type="ORF">GO755_15250</name>
</gene>
<evidence type="ECO:0000259" key="2">
    <source>
        <dbReference type="Pfam" id="PF25837"/>
    </source>
</evidence>
<feature type="domain" description="D-apionate lactonase N-terminal" evidence="2">
    <location>
        <begin position="7"/>
        <end position="230"/>
    </location>
</feature>
<evidence type="ECO:0000313" key="5">
    <source>
        <dbReference type="Proteomes" id="UP000436006"/>
    </source>
</evidence>
<keyword evidence="5" id="KW-1185">Reference proteome</keyword>
<dbReference type="InterPro" id="IPR058788">
    <property type="entry name" value="ApnL_N"/>
</dbReference>
<feature type="domain" description="D-apionate lactonase TIM barrel" evidence="3">
    <location>
        <begin position="260"/>
        <end position="526"/>
    </location>
</feature>
<name>A0A7K1SC89_9BACT</name>
<sequence>MTTNQQVYRVDAPLPTLTELQMGPLTVSYENGFFRYFRWGGHEILRMIYFAIRDENWGTWSPIISDEQWTINPDGFRLTYTCHYEQNGKTPFVWKVVAEGNHTGEFSISIDGIAHQTFLKNRAGFCILHPIVGTAGQPCELIHPDGNLETTRFPETISPANPFKQVAGMRWQQGGGQWFKLEMEGDVFETEDQRNWTDASFKTFCTPQDRPFPVTLWEGETVHQRILFRPEQSLPALSESGPNTIFIQFDEEQRTAFSAIGLGASTEIRGLTEPLVQALQPYLFDHYQIEVSPGKSDWIPVFLQDLTNARLIDLPLLITLHLSNNHAAELRTFLDVVHQNQVIPAELLLFSTEGPTTNAEVLQLAIDTVRSQLPKTRIGAGTNYNFTELNRNRFSTHGLDFISYTAHPQVHAFDNRSMVENLAGQGDSVRTALTFCGLASVQLSPVTLRHRVNPDARNPANRNLSNAQKADPRQPSLWAAGWTLGSIKQLAEAGARSITYYQTVGNQGIMSYDAQRYPIAVLFSQVLGFQGGQVIRTHTDKPLDCSTLLLVKDERRRWLVTNHTDQPLAVQLPEPIQAGYRITPMPSSIVSLKLPDSQQVWIEPFGTWVLDC</sequence>
<evidence type="ECO:0000259" key="3">
    <source>
        <dbReference type="Pfam" id="PF25838"/>
    </source>
</evidence>
<dbReference type="EMBL" id="WPIN01000005">
    <property type="protein sequence ID" value="MVM31400.1"/>
    <property type="molecule type" value="Genomic_DNA"/>
</dbReference>
<comment type="caution">
    <text evidence="4">The sequence shown here is derived from an EMBL/GenBank/DDBJ whole genome shotgun (WGS) entry which is preliminary data.</text>
</comment>
<dbReference type="RefSeq" id="WP_157586041.1">
    <property type="nucleotide sequence ID" value="NZ_WPIN01000005.1"/>
</dbReference>
<evidence type="ECO:0000256" key="1">
    <source>
        <dbReference type="SAM" id="MobiDB-lite"/>
    </source>
</evidence>
<accession>A0A7K1SC89</accession>
<evidence type="ECO:0000313" key="4">
    <source>
        <dbReference type="EMBL" id="MVM31400.1"/>
    </source>
</evidence>
<dbReference type="AlphaFoldDB" id="A0A7K1SC89"/>
<reference evidence="4 5" key="1">
    <citation type="submission" date="2019-12" db="EMBL/GenBank/DDBJ databases">
        <title>Spirosoma sp. HMF4905 genome sequencing and assembly.</title>
        <authorList>
            <person name="Kang H."/>
            <person name="Cha I."/>
            <person name="Kim H."/>
            <person name="Joh K."/>
        </authorList>
    </citation>
    <scope>NUCLEOTIDE SEQUENCE [LARGE SCALE GENOMIC DNA]</scope>
    <source>
        <strain evidence="4 5">HMF4905</strain>
    </source>
</reference>
<protein>
    <submittedName>
        <fullName evidence="4">Uncharacterized protein</fullName>
    </submittedName>
</protein>
<feature type="region of interest" description="Disordered" evidence="1">
    <location>
        <begin position="452"/>
        <end position="472"/>
    </location>
</feature>
<dbReference type="Pfam" id="PF25837">
    <property type="entry name" value="Apionate_lact_N"/>
    <property type="match status" value="1"/>
</dbReference>